<feature type="region of interest" description="Disordered" evidence="1">
    <location>
        <begin position="247"/>
        <end position="293"/>
    </location>
</feature>
<evidence type="ECO:0000256" key="1">
    <source>
        <dbReference type="SAM" id="MobiDB-lite"/>
    </source>
</evidence>
<evidence type="ECO:0000313" key="4">
    <source>
        <dbReference type="Proteomes" id="UP001610432"/>
    </source>
</evidence>
<feature type="region of interest" description="Disordered" evidence="1">
    <location>
        <begin position="191"/>
        <end position="216"/>
    </location>
</feature>
<gene>
    <name evidence="3" type="ORF">BJX67DRAFT_31985</name>
</gene>
<comment type="caution">
    <text evidence="3">The sequence shown here is derived from an EMBL/GenBank/DDBJ whole genome shotgun (WGS) entry which is preliminary data.</text>
</comment>
<feature type="compositionally biased region" description="Basic and acidic residues" evidence="1">
    <location>
        <begin position="151"/>
        <end position="171"/>
    </location>
</feature>
<organism evidence="3 4">
    <name type="scientific">Aspergillus lucknowensis</name>
    <dbReference type="NCBI Taxonomy" id="176173"/>
    <lineage>
        <taxon>Eukaryota</taxon>
        <taxon>Fungi</taxon>
        <taxon>Dikarya</taxon>
        <taxon>Ascomycota</taxon>
        <taxon>Pezizomycotina</taxon>
        <taxon>Eurotiomycetes</taxon>
        <taxon>Eurotiomycetidae</taxon>
        <taxon>Eurotiales</taxon>
        <taxon>Aspergillaceae</taxon>
        <taxon>Aspergillus</taxon>
        <taxon>Aspergillus subgen. Nidulantes</taxon>
    </lineage>
</organism>
<keyword evidence="4" id="KW-1185">Reference proteome</keyword>
<feature type="compositionally biased region" description="Basic and acidic residues" evidence="1">
    <location>
        <begin position="247"/>
        <end position="263"/>
    </location>
</feature>
<protein>
    <recommendedName>
        <fullName evidence="2">C2H2-type domain-containing protein</fullName>
    </recommendedName>
</protein>
<feature type="domain" description="C2H2-type" evidence="2">
    <location>
        <begin position="390"/>
        <end position="411"/>
    </location>
</feature>
<dbReference type="InterPro" id="IPR013087">
    <property type="entry name" value="Znf_C2H2_type"/>
</dbReference>
<reference evidence="3 4" key="1">
    <citation type="submission" date="2024-07" db="EMBL/GenBank/DDBJ databases">
        <title>Section-level genome sequencing and comparative genomics of Aspergillus sections Usti and Cavernicolus.</title>
        <authorList>
            <consortium name="Lawrence Berkeley National Laboratory"/>
            <person name="Nybo J.L."/>
            <person name="Vesth T.C."/>
            <person name="Theobald S."/>
            <person name="Frisvad J.C."/>
            <person name="Larsen T.O."/>
            <person name="Kjaerboelling I."/>
            <person name="Rothschild-Mancinelli K."/>
            <person name="Lyhne E.K."/>
            <person name="Kogle M.E."/>
            <person name="Barry K."/>
            <person name="Clum A."/>
            <person name="Na H."/>
            <person name="Ledsgaard L."/>
            <person name="Lin J."/>
            <person name="Lipzen A."/>
            <person name="Kuo A."/>
            <person name="Riley R."/>
            <person name="Mondo S."/>
            <person name="Labutti K."/>
            <person name="Haridas S."/>
            <person name="Pangalinan J."/>
            <person name="Salamov A.A."/>
            <person name="Simmons B.A."/>
            <person name="Magnuson J.K."/>
            <person name="Chen J."/>
            <person name="Drula E."/>
            <person name="Henrissat B."/>
            <person name="Wiebenga A."/>
            <person name="Lubbers R.J."/>
            <person name="Gomes A.C."/>
            <person name="Macurrencykelacurrency M.R."/>
            <person name="Stajich J."/>
            <person name="Grigoriev I.V."/>
            <person name="Mortensen U.H."/>
            <person name="De Vries R.P."/>
            <person name="Baker S.E."/>
            <person name="Andersen M.R."/>
        </authorList>
    </citation>
    <scope>NUCLEOTIDE SEQUENCE [LARGE SCALE GENOMIC DNA]</scope>
    <source>
        <strain evidence="3 4">CBS 449.75</strain>
    </source>
</reference>
<accession>A0ABR4LX02</accession>
<feature type="compositionally biased region" description="Basic residues" evidence="1">
    <location>
        <begin position="264"/>
        <end position="283"/>
    </location>
</feature>
<dbReference type="EMBL" id="JBFXLQ010000011">
    <property type="protein sequence ID" value="KAL2869065.1"/>
    <property type="molecule type" value="Genomic_DNA"/>
</dbReference>
<sequence length="532" mass="60693">MRPETREKSQSQSICYAFYGELNKTNNMRHSETQTSMSDLTVLQDIPIPQQPSLGDSGVGALHMAVGSSNLVDNSHEDPMIQIERPKISLSLQGQHHRRETSLSRRGDQEPLKQHALIDNSQGDLFIQTEPPKISPRYQDQHHHYKTSLSSKEDRGSIRQRALVDDSHEDPIIQNEPTKFSLFFQSQYHNRESSLSSGPDRESTTQCGSTPPSSPGVVTQVNCTFCLRPFRSKQQWQDHETAEHLEKCLESSSNERGRRETRSSKKPTRARSIRAFISRRKTPKPGNSAHQEPSLSIDPTLLWSCGICDQILNTWDDRENHLAEHFSQGETMAHWDCLVSPYPWKKYSIPSIDAPDWDLDFLFALHSTLAALPGENLSHPSQAEQHRFNCETCHLAFYDGNTCIRHIELWHIPRDTWICPIVGESSQLDDLYDEITGHDGIPMDYCSACDEFLPPDDTAARIQHMQDVHNFCSRPCADVTADKQRFYLHLATVHNFTQGRIGEFMNRHSIKKQPPFANLRRGIRGGSHSLLW</sequence>
<dbReference type="PROSITE" id="PS00028">
    <property type="entry name" value="ZINC_FINGER_C2H2_1"/>
    <property type="match status" value="2"/>
</dbReference>
<feature type="region of interest" description="Disordered" evidence="1">
    <location>
        <begin position="88"/>
        <end position="172"/>
    </location>
</feature>
<dbReference type="GeneID" id="98142377"/>
<evidence type="ECO:0000313" key="3">
    <source>
        <dbReference type="EMBL" id="KAL2869065.1"/>
    </source>
</evidence>
<evidence type="ECO:0000259" key="2">
    <source>
        <dbReference type="PROSITE" id="PS00028"/>
    </source>
</evidence>
<name>A0ABR4LX02_9EURO</name>
<dbReference type="SMART" id="SM00355">
    <property type="entry name" value="ZnF_C2H2"/>
    <property type="match status" value="3"/>
</dbReference>
<feature type="domain" description="C2H2-type" evidence="2">
    <location>
        <begin position="223"/>
        <end position="244"/>
    </location>
</feature>
<dbReference type="RefSeq" id="XP_070888044.1">
    <property type="nucleotide sequence ID" value="XM_071027305.1"/>
</dbReference>
<dbReference type="Proteomes" id="UP001610432">
    <property type="component" value="Unassembled WGS sequence"/>
</dbReference>
<proteinExistence type="predicted"/>
<feature type="compositionally biased region" description="Polar residues" evidence="1">
    <location>
        <begin position="204"/>
        <end position="216"/>
    </location>
</feature>
<feature type="compositionally biased region" description="Basic and acidic residues" evidence="1">
    <location>
        <begin position="100"/>
        <end position="113"/>
    </location>
</feature>